<dbReference type="InterPro" id="IPR052772">
    <property type="entry name" value="Endo/PolyKinase_Domain-Protein"/>
</dbReference>
<evidence type="ECO:0000256" key="1">
    <source>
        <dbReference type="SAM" id="MobiDB-lite"/>
    </source>
</evidence>
<dbReference type="InterPro" id="IPR036063">
    <property type="entry name" value="Smr_dom_sf"/>
</dbReference>
<dbReference type="InterPro" id="IPR002625">
    <property type="entry name" value="Smr_dom"/>
</dbReference>
<feature type="region of interest" description="Disordered" evidence="1">
    <location>
        <begin position="61"/>
        <end position="98"/>
    </location>
</feature>
<dbReference type="SUPFAM" id="SSF160443">
    <property type="entry name" value="SMR domain-like"/>
    <property type="match status" value="1"/>
</dbReference>
<evidence type="ECO:0000313" key="4">
    <source>
        <dbReference type="Proteomes" id="UP000663861"/>
    </source>
</evidence>
<comment type="caution">
    <text evidence="3">The sequence shown here is derived from an EMBL/GenBank/DDBJ whole genome shotgun (WGS) entry which is preliminary data.</text>
</comment>
<accession>A0A8H3GMZ3</accession>
<reference evidence="3" key="1">
    <citation type="submission" date="2021-01" db="EMBL/GenBank/DDBJ databases">
        <authorList>
            <person name="Kaushik A."/>
        </authorList>
    </citation>
    <scope>NUCLEOTIDE SEQUENCE</scope>
    <source>
        <strain evidence="3">AG4-RS23</strain>
    </source>
</reference>
<dbReference type="GO" id="GO:0004519">
    <property type="term" value="F:endonuclease activity"/>
    <property type="evidence" value="ECO:0007669"/>
    <property type="project" value="TreeGrafter"/>
</dbReference>
<organism evidence="3 4">
    <name type="scientific">Rhizoctonia solani</name>
    <dbReference type="NCBI Taxonomy" id="456999"/>
    <lineage>
        <taxon>Eukaryota</taxon>
        <taxon>Fungi</taxon>
        <taxon>Dikarya</taxon>
        <taxon>Basidiomycota</taxon>
        <taxon>Agaricomycotina</taxon>
        <taxon>Agaricomycetes</taxon>
        <taxon>Cantharellales</taxon>
        <taxon>Ceratobasidiaceae</taxon>
        <taxon>Rhizoctonia</taxon>
    </lineage>
</organism>
<dbReference type="PROSITE" id="PS50828">
    <property type="entry name" value="SMR"/>
    <property type="match status" value="1"/>
</dbReference>
<name>A0A8H3GMZ3_9AGAM</name>
<dbReference type="Proteomes" id="UP000663861">
    <property type="component" value="Unassembled WGS sequence"/>
</dbReference>
<feature type="domain" description="Smr" evidence="2">
    <location>
        <begin position="515"/>
        <end position="594"/>
    </location>
</feature>
<protein>
    <recommendedName>
        <fullName evidence="2">Smr domain-containing protein</fullName>
    </recommendedName>
</protein>
<feature type="compositionally biased region" description="Basic residues" evidence="1">
    <location>
        <begin position="189"/>
        <end position="201"/>
    </location>
</feature>
<feature type="region of interest" description="Disordered" evidence="1">
    <location>
        <begin position="150"/>
        <end position="204"/>
    </location>
</feature>
<feature type="region of interest" description="Disordered" evidence="1">
    <location>
        <begin position="347"/>
        <end position="393"/>
    </location>
</feature>
<dbReference type="CDD" id="cd14279">
    <property type="entry name" value="CUE"/>
    <property type="match status" value="1"/>
</dbReference>
<dbReference type="AlphaFoldDB" id="A0A8H3GMZ3"/>
<proteinExistence type="predicted"/>
<evidence type="ECO:0000313" key="3">
    <source>
        <dbReference type="EMBL" id="CAE6458699.1"/>
    </source>
</evidence>
<dbReference type="SMART" id="SM00463">
    <property type="entry name" value="SMR"/>
    <property type="match status" value="1"/>
</dbReference>
<dbReference type="PANTHER" id="PTHR46535">
    <property type="entry name" value="NEDD4-BINDING PROTEIN 2"/>
    <property type="match status" value="1"/>
</dbReference>
<sequence>MSKNTTPATLSQETLQSQYPSLDGSLIAAFLAEFDVKQQQQLTQLHETLASLCFPADDAQSVSSAPERSSPTSSDSVSDVFNDSSSSPTSLSSNSSEPISTPLGFLQNLFPDIDSKSLQSALDEHGADNLDSIIDILLSNDLIRDLRERGGWVDGDFPSKQTLTPESVEEWANTTKAQSEPTPPSTPNRKVKSKSKAKGKGKQQQSFVLGVVRHGQLPPHRSAPNASTSALSTAVDPWTYIDSVATRLNSILPDVSASTFSSAFHNPSHFTPADALRATLVNLGNTHTVDDFALSSLISLLDGGPDDLSDANLCLRATASQPDDAYHLIEILQELDEKAPVVAHYTTSPVESPTARKPTLPAAPPESPLLSPRRKSTASDMAKSPVSPAKSAWGTVPIRPKAKTITMSYSQATSIPGSSQWTTAVGMQGVEQTRVNEKDVDECMEEAMYWKDKRHAALKQASEVYTRRKHEYGGEAALFYSNQAKDYAAKEREWRLKAAKAGVKAKQDKTSSKAIDLHGLTVNESLEVVKESVNTWWSSAGSASTPSESLQIITGQGRHSKGNVPVIAPAVMKMLERDGWRAQKREGIVYVTGLLAKR</sequence>
<gene>
    <name evidence="3" type="ORF">RDB_LOCUS65560</name>
</gene>
<dbReference type="GO" id="GO:0005634">
    <property type="term" value="C:nucleus"/>
    <property type="evidence" value="ECO:0007669"/>
    <property type="project" value="TreeGrafter"/>
</dbReference>
<evidence type="ECO:0000259" key="2">
    <source>
        <dbReference type="PROSITE" id="PS50828"/>
    </source>
</evidence>
<dbReference type="Gene3D" id="3.30.1370.110">
    <property type="match status" value="1"/>
</dbReference>
<dbReference type="PANTHER" id="PTHR46535:SF1">
    <property type="entry name" value="NEDD4-BINDING PROTEIN 2"/>
    <property type="match status" value="1"/>
</dbReference>
<dbReference type="EMBL" id="CAJMWY010001101">
    <property type="protein sequence ID" value="CAE6458699.1"/>
    <property type="molecule type" value="Genomic_DNA"/>
</dbReference>